<evidence type="ECO:0000256" key="3">
    <source>
        <dbReference type="ARBA" id="ARBA00019083"/>
    </source>
</evidence>
<reference evidence="11 12" key="1">
    <citation type="submission" date="2019-09" db="EMBL/GenBank/DDBJ databases">
        <title>Bird 10,000 Genomes (B10K) Project - Family phase.</title>
        <authorList>
            <person name="Zhang G."/>
        </authorList>
    </citation>
    <scope>NUCLEOTIDE SEQUENCE [LARGE SCALE GENOMIC DNA]</scope>
    <source>
        <strain evidence="11">B10K-DU-009-16</strain>
        <tissue evidence="11">Muscle</tissue>
    </source>
</reference>
<accession>A0A7L4APZ6</accession>
<dbReference type="PANTHER" id="PTHR12087:SF0">
    <property type="entry name" value="ORIGIN RECOGNITION COMPLEX SUBUNIT 4"/>
    <property type="match status" value="1"/>
</dbReference>
<keyword evidence="6" id="KW-0067">ATP-binding</keyword>
<dbReference type="SUPFAM" id="SSF52540">
    <property type="entry name" value="P-loop containing nucleoside triphosphate hydrolases"/>
    <property type="match status" value="1"/>
</dbReference>
<dbReference type="GO" id="GO:0005524">
    <property type="term" value="F:ATP binding"/>
    <property type="evidence" value="ECO:0007669"/>
    <property type="project" value="UniProtKB-KW"/>
</dbReference>
<evidence type="ECO:0000259" key="9">
    <source>
        <dbReference type="Pfam" id="PF13191"/>
    </source>
</evidence>
<sequence>QAQKTLRERFCHHYAIGKLFGTERQYRHLLELLKRTTVHGESNSALIIGPRGSGKTALLNHVLKELTEMKEVRENLLEVLLHEKNHFLSGLLQTNDKVALKEITRQLHLENVVGDKVFGSFAENLAFLLEALRKGDRTSSCPVLFILDEFDLFVHHKNQTLLYNLFDISQSAQTPVTVIGLTCRQVRNCAFSFKVFGCFKATFIYLMNSFDFKQYIRIFKEQLSLPDGFPDESFAQKWNNNVQHLSEDKTVKDILQNLFHYTKDLRSLHLLLMLAVSNVTVHHPLITASDLQEASKQTRMDSKANIVHGLSVLEICLIIAMKHLNDVYEGEPFNFQMVYNEFQKFIQRKAHCMYNFEKPVVMKAFEHLLQLELVKPIERPSVRVQREYLLMKLVLDNNQIMDALQAYPNCPTDVKQWAASSLSWL</sequence>
<evidence type="ECO:0000256" key="8">
    <source>
        <dbReference type="ARBA" id="ARBA00023242"/>
    </source>
</evidence>
<feature type="domain" description="Orc1-like AAA ATPase" evidence="9">
    <location>
        <begin position="18"/>
        <end position="179"/>
    </location>
</feature>
<dbReference type="GO" id="GO:0005737">
    <property type="term" value="C:cytoplasm"/>
    <property type="evidence" value="ECO:0007669"/>
    <property type="project" value="UniProtKB-ARBA"/>
</dbReference>
<dbReference type="AlphaFoldDB" id="A0A7L4APZ6"/>
<keyword evidence="5" id="KW-0547">Nucleotide-binding</keyword>
<evidence type="ECO:0000259" key="10">
    <source>
        <dbReference type="Pfam" id="PF14629"/>
    </source>
</evidence>
<evidence type="ECO:0000256" key="2">
    <source>
        <dbReference type="ARBA" id="ARBA00005334"/>
    </source>
</evidence>
<dbReference type="Pfam" id="PF14629">
    <property type="entry name" value="ORC4_C"/>
    <property type="match status" value="1"/>
</dbReference>
<feature type="domain" description="Origin recognition complex subunit 4 C-terminal" evidence="10">
    <location>
        <begin position="218"/>
        <end position="404"/>
    </location>
</feature>
<dbReference type="InterPro" id="IPR016527">
    <property type="entry name" value="ORC4"/>
</dbReference>
<evidence type="ECO:0000256" key="4">
    <source>
        <dbReference type="ARBA" id="ARBA00022705"/>
    </source>
</evidence>
<comment type="subcellular location">
    <subcellularLocation>
        <location evidence="1">Nucleus</location>
    </subcellularLocation>
</comment>
<evidence type="ECO:0000256" key="5">
    <source>
        <dbReference type="ARBA" id="ARBA00022741"/>
    </source>
</evidence>
<evidence type="ECO:0000313" key="11">
    <source>
        <dbReference type="EMBL" id="NXW26780.1"/>
    </source>
</evidence>
<keyword evidence="8" id="KW-0539">Nucleus</keyword>
<evidence type="ECO:0000313" key="12">
    <source>
        <dbReference type="Proteomes" id="UP000556165"/>
    </source>
</evidence>
<dbReference type="GO" id="GO:0006270">
    <property type="term" value="P:DNA replication initiation"/>
    <property type="evidence" value="ECO:0007669"/>
    <property type="project" value="TreeGrafter"/>
</dbReference>
<dbReference type="GO" id="GO:0005664">
    <property type="term" value="C:nuclear origin of replication recognition complex"/>
    <property type="evidence" value="ECO:0007669"/>
    <property type="project" value="TreeGrafter"/>
</dbReference>
<dbReference type="PIRSF" id="PIRSF007858">
    <property type="entry name" value="ORC4"/>
    <property type="match status" value="1"/>
</dbReference>
<keyword evidence="12" id="KW-1185">Reference proteome</keyword>
<feature type="non-terminal residue" evidence="11">
    <location>
        <position position="1"/>
    </location>
</feature>
<dbReference type="Gene3D" id="3.40.50.300">
    <property type="entry name" value="P-loop containing nucleotide triphosphate hydrolases"/>
    <property type="match status" value="1"/>
</dbReference>
<dbReference type="GO" id="GO:0003688">
    <property type="term" value="F:DNA replication origin binding"/>
    <property type="evidence" value="ECO:0007669"/>
    <property type="project" value="TreeGrafter"/>
</dbReference>
<dbReference type="Proteomes" id="UP000556165">
    <property type="component" value="Unassembled WGS sequence"/>
</dbReference>
<dbReference type="InterPro" id="IPR027417">
    <property type="entry name" value="P-loop_NTPase"/>
</dbReference>
<dbReference type="InterPro" id="IPR041664">
    <property type="entry name" value="AAA_16"/>
</dbReference>
<dbReference type="CDD" id="cd00009">
    <property type="entry name" value="AAA"/>
    <property type="match status" value="1"/>
</dbReference>
<comment type="similarity">
    <text evidence="2">Belongs to the ORC4 family.</text>
</comment>
<dbReference type="Pfam" id="PF13191">
    <property type="entry name" value="AAA_16"/>
    <property type="match status" value="1"/>
</dbReference>
<comment type="caution">
    <text evidence="11">The sequence shown here is derived from an EMBL/GenBank/DDBJ whole genome shotgun (WGS) entry which is preliminary data.</text>
</comment>
<protein>
    <recommendedName>
        <fullName evidence="3">Origin recognition complex subunit 4</fullName>
    </recommendedName>
</protein>
<evidence type="ECO:0000256" key="1">
    <source>
        <dbReference type="ARBA" id="ARBA00004123"/>
    </source>
</evidence>
<dbReference type="FunFam" id="3.40.50.300:FF:000649">
    <property type="entry name" value="Origin recognition complex subunit 4"/>
    <property type="match status" value="1"/>
</dbReference>
<evidence type="ECO:0000256" key="7">
    <source>
        <dbReference type="ARBA" id="ARBA00023125"/>
    </source>
</evidence>
<dbReference type="PANTHER" id="PTHR12087">
    <property type="entry name" value="ORIGIN RECOGNITION COMPLEX SUBUNIT 4"/>
    <property type="match status" value="1"/>
</dbReference>
<gene>
    <name evidence="11" type="primary">Orc4</name>
    <name evidence="11" type="ORF">PHASIM_R00601</name>
</gene>
<evidence type="ECO:0000256" key="6">
    <source>
        <dbReference type="ARBA" id="ARBA00022840"/>
    </source>
</evidence>
<feature type="non-terminal residue" evidence="11">
    <location>
        <position position="425"/>
    </location>
</feature>
<dbReference type="EMBL" id="VZZW01000018">
    <property type="protein sequence ID" value="NXW26780.1"/>
    <property type="molecule type" value="Genomic_DNA"/>
</dbReference>
<dbReference type="InterPro" id="IPR032705">
    <property type="entry name" value="ORC4_C"/>
</dbReference>
<proteinExistence type="inferred from homology"/>
<name>A0A7L4APZ6_9CHAR</name>
<keyword evidence="4" id="KW-0235">DNA replication</keyword>
<organism evidence="11 12">
    <name type="scientific">Phaetusa simplex</name>
    <name type="common">large-billed tern</name>
    <dbReference type="NCBI Taxonomy" id="297813"/>
    <lineage>
        <taxon>Eukaryota</taxon>
        <taxon>Metazoa</taxon>
        <taxon>Chordata</taxon>
        <taxon>Craniata</taxon>
        <taxon>Vertebrata</taxon>
        <taxon>Euteleostomi</taxon>
        <taxon>Archelosauria</taxon>
        <taxon>Archosauria</taxon>
        <taxon>Dinosauria</taxon>
        <taxon>Saurischia</taxon>
        <taxon>Theropoda</taxon>
        <taxon>Coelurosauria</taxon>
        <taxon>Aves</taxon>
        <taxon>Neognathae</taxon>
        <taxon>Neoaves</taxon>
        <taxon>Charadriiformes</taxon>
        <taxon>Laridae</taxon>
        <taxon>Phaetusa</taxon>
    </lineage>
</organism>
<keyword evidence="7" id="KW-0238">DNA-binding</keyword>